<evidence type="ECO:0000256" key="2">
    <source>
        <dbReference type="ARBA" id="ARBA00023015"/>
    </source>
</evidence>
<keyword evidence="2" id="KW-0805">Transcription regulation</keyword>
<dbReference type="SUPFAM" id="SSF46785">
    <property type="entry name" value="Winged helix' DNA-binding domain"/>
    <property type="match status" value="1"/>
</dbReference>
<evidence type="ECO:0000259" key="5">
    <source>
        <dbReference type="PROSITE" id="PS50931"/>
    </source>
</evidence>
<dbReference type="InterPro" id="IPR000847">
    <property type="entry name" value="LysR_HTH_N"/>
</dbReference>
<keyword evidence="4" id="KW-0804">Transcription</keyword>
<dbReference type="Pfam" id="PF00126">
    <property type="entry name" value="HTH_1"/>
    <property type="match status" value="1"/>
</dbReference>
<dbReference type="PANTHER" id="PTHR30126">
    <property type="entry name" value="HTH-TYPE TRANSCRIPTIONAL REGULATOR"/>
    <property type="match status" value="1"/>
</dbReference>
<dbReference type="PANTHER" id="PTHR30126:SF99">
    <property type="entry name" value="TRANSCRIPTIONAL REGULATOR LYSR FAMILY"/>
    <property type="match status" value="1"/>
</dbReference>
<evidence type="ECO:0000256" key="4">
    <source>
        <dbReference type="ARBA" id="ARBA00023163"/>
    </source>
</evidence>
<dbReference type="Proteomes" id="UP000838748">
    <property type="component" value="Unassembled WGS sequence"/>
</dbReference>
<dbReference type="Gene3D" id="1.10.10.10">
    <property type="entry name" value="Winged helix-like DNA-binding domain superfamily/Winged helix DNA-binding domain"/>
    <property type="match status" value="1"/>
</dbReference>
<gene>
    <name evidence="6" type="primary">hdfR_4</name>
    <name evidence="6" type="ORF">VMF7928_01373</name>
</gene>
<dbReference type="PRINTS" id="PR00039">
    <property type="entry name" value="HTHLYSR"/>
</dbReference>
<dbReference type="SUPFAM" id="SSF53850">
    <property type="entry name" value="Periplasmic binding protein-like II"/>
    <property type="match status" value="1"/>
</dbReference>
<comment type="similarity">
    <text evidence="1">Belongs to the LysR transcriptional regulatory family.</text>
</comment>
<reference evidence="6" key="1">
    <citation type="submission" date="2021-11" db="EMBL/GenBank/DDBJ databases">
        <authorList>
            <person name="Rodrigo-Torres L."/>
            <person name="Arahal R. D."/>
            <person name="Lucena T."/>
        </authorList>
    </citation>
    <scope>NUCLEOTIDE SEQUENCE</scope>
    <source>
        <strain evidence="6">CECT 7928</strain>
    </source>
</reference>
<keyword evidence="3" id="KW-0238">DNA-binding</keyword>
<feature type="domain" description="HTH lysR-type" evidence="5">
    <location>
        <begin position="2"/>
        <end position="59"/>
    </location>
</feature>
<evidence type="ECO:0000313" key="6">
    <source>
        <dbReference type="EMBL" id="CAH0537820.1"/>
    </source>
</evidence>
<dbReference type="EMBL" id="CAKLDM010000001">
    <property type="protein sequence ID" value="CAH0537820.1"/>
    <property type="molecule type" value="Genomic_DNA"/>
</dbReference>
<dbReference type="RefSeq" id="WP_237360706.1">
    <property type="nucleotide sequence ID" value="NZ_CAKLDM010000001.1"/>
</dbReference>
<dbReference type="PROSITE" id="PS50931">
    <property type="entry name" value="HTH_LYSR"/>
    <property type="match status" value="1"/>
</dbReference>
<dbReference type="Gene3D" id="3.40.190.10">
    <property type="entry name" value="Periplasmic binding protein-like II"/>
    <property type="match status" value="2"/>
</dbReference>
<evidence type="ECO:0000313" key="7">
    <source>
        <dbReference type="Proteomes" id="UP000838748"/>
    </source>
</evidence>
<dbReference type="InterPro" id="IPR005119">
    <property type="entry name" value="LysR_subst-bd"/>
</dbReference>
<proteinExistence type="inferred from homology"/>
<dbReference type="InterPro" id="IPR036390">
    <property type="entry name" value="WH_DNA-bd_sf"/>
</dbReference>
<evidence type="ECO:0000256" key="1">
    <source>
        <dbReference type="ARBA" id="ARBA00009437"/>
    </source>
</evidence>
<protein>
    <submittedName>
        <fullName evidence="6">HTH-type transcriptional regulator HdfR</fullName>
    </submittedName>
</protein>
<accession>A0ABN8E259</accession>
<sequence length="298" mass="33770">MLNPVWLNTFKTLVDVGHFTKTAEKLYMTQPGVSQHLQKLEANCGHPLIKKQGKSFELTEQGRLVYQYALQQAEHESNLLEKLSFDDPYSGQCQLSCSGSLALKLYPELLKLQQQYPDLHIELEVAPNQKILKDIQSGHTALGIVTDVQSTSLYESEALNNEQLCLVLPSSYKGEPLTPKKLFSCGLIEHPDAKHYLSMYLDLCDDSELEKLNIEELPRAGYINQLNQILLPVSMGLGFTVLPKSAVDNFSNSQDLYVAKTVSPVTETLYLIQKRHRNLPKRYDVIRQLIWKHLGKSN</sequence>
<dbReference type="InterPro" id="IPR036388">
    <property type="entry name" value="WH-like_DNA-bd_sf"/>
</dbReference>
<name>A0ABN8E259_9VIBR</name>
<evidence type="ECO:0000256" key="3">
    <source>
        <dbReference type="ARBA" id="ARBA00023125"/>
    </source>
</evidence>
<organism evidence="6 7">
    <name type="scientific">Vibrio marisflavi CECT 7928</name>
    <dbReference type="NCBI Taxonomy" id="634439"/>
    <lineage>
        <taxon>Bacteria</taxon>
        <taxon>Pseudomonadati</taxon>
        <taxon>Pseudomonadota</taxon>
        <taxon>Gammaproteobacteria</taxon>
        <taxon>Vibrionales</taxon>
        <taxon>Vibrionaceae</taxon>
        <taxon>Vibrio</taxon>
    </lineage>
</organism>
<dbReference type="Pfam" id="PF03466">
    <property type="entry name" value="LysR_substrate"/>
    <property type="match status" value="1"/>
</dbReference>
<dbReference type="CDD" id="cd05466">
    <property type="entry name" value="PBP2_LTTR_substrate"/>
    <property type="match status" value="1"/>
</dbReference>
<comment type="caution">
    <text evidence="6">The sequence shown here is derived from an EMBL/GenBank/DDBJ whole genome shotgun (WGS) entry which is preliminary data.</text>
</comment>
<keyword evidence="7" id="KW-1185">Reference proteome</keyword>